<evidence type="ECO:0000256" key="2">
    <source>
        <dbReference type="ARBA" id="ARBA00022704"/>
    </source>
</evidence>
<evidence type="ECO:0000313" key="3">
    <source>
        <dbReference type="EMBL" id="MCS4280102.1"/>
    </source>
</evidence>
<dbReference type="Gene3D" id="2.60.40.2020">
    <property type="match status" value="1"/>
</dbReference>
<sequence>MKRSTGPGKAACALWVVLIGLSGWCVQEGRSGPPATSTRVTLHPRDSGRAVRLKRGQWLAVQLPASSASGYRCWLLDPAVELLDVEQVPARIGGAQSWVFRATRSGQGSLLFECRQDLSESPAQRVEFGVRSP</sequence>
<dbReference type="SUPFAM" id="SSF141066">
    <property type="entry name" value="ICP-like"/>
    <property type="match status" value="1"/>
</dbReference>
<dbReference type="AlphaFoldDB" id="A0AAW5PKA8"/>
<keyword evidence="1" id="KW-0646">Protease inhibitor</keyword>
<accession>A0AAW5PKA8</accession>
<dbReference type="InterPro" id="IPR036331">
    <property type="entry name" value="Chagasin-like_sf"/>
</dbReference>
<organism evidence="3 4">
    <name type="scientific">Stenotrophomonas rhizophila</name>
    <dbReference type="NCBI Taxonomy" id="216778"/>
    <lineage>
        <taxon>Bacteria</taxon>
        <taxon>Pseudomonadati</taxon>
        <taxon>Pseudomonadota</taxon>
        <taxon>Gammaproteobacteria</taxon>
        <taxon>Lysobacterales</taxon>
        <taxon>Lysobacteraceae</taxon>
        <taxon>Stenotrophomonas</taxon>
    </lineage>
</organism>
<gene>
    <name evidence="3" type="ORF">M2412_002095</name>
</gene>
<protein>
    <submittedName>
        <fullName evidence="3">Secreted protein</fullName>
    </submittedName>
</protein>
<dbReference type="GO" id="GO:0004869">
    <property type="term" value="F:cysteine-type endopeptidase inhibitor activity"/>
    <property type="evidence" value="ECO:0007669"/>
    <property type="project" value="UniProtKB-KW"/>
</dbReference>
<name>A0AAW5PKA8_9GAMM</name>
<dbReference type="EMBL" id="JANUEK010000005">
    <property type="protein sequence ID" value="MCS4280102.1"/>
    <property type="molecule type" value="Genomic_DNA"/>
</dbReference>
<evidence type="ECO:0000313" key="4">
    <source>
        <dbReference type="Proteomes" id="UP001320691"/>
    </source>
</evidence>
<proteinExistence type="predicted"/>
<keyword evidence="2" id="KW-0789">Thiol protease inhibitor</keyword>
<comment type="caution">
    <text evidence="3">The sequence shown here is derived from an EMBL/GenBank/DDBJ whole genome shotgun (WGS) entry which is preliminary data.</text>
</comment>
<evidence type="ECO:0000256" key="1">
    <source>
        <dbReference type="ARBA" id="ARBA00022690"/>
    </source>
</evidence>
<dbReference type="RefSeq" id="WP_259260812.1">
    <property type="nucleotide sequence ID" value="NZ_JANUEK010000005.1"/>
</dbReference>
<dbReference type="Proteomes" id="UP001320691">
    <property type="component" value="Unassembled WGS sequence"/>
</dbReference>
<reference evidence="3" key="1">
    <citation type="submission" date="2022-08" db="EMBL/GenBank/DDBJ databases">
        <title>Genomic analyses of the natural microbiome of Caenorhabditis elegans.</title>
        <authorList>
            <person name="Samuel B."/>
        </authorList>
    </citation>
    <scope>NUCLEOTIDE SEQUENCE</scope>
    <source>
        <strain evidence="3">BIGb0277</strain>
    </source>
</reference>